<evidence type="ECO:0000256" key="1">
    <source>
        <dbReference type="ARBA" id="ARBA00007116"/>
    </source>
</evidence>
<organism evidence="4 5">
    <name type="scientific">Guillardia theta</name>
    <name type="common">Cryptophyte</name>
    <name type="synonym">Cryptomonas phi</name>
    <dbReference type="NCBI Taxonomy" id="55529"/>
    <lineage>
        <taxon>Eukaryota</taxon>
        <taxon>Cryptophyceae</taxon>
        <taxon>Pyrenomonadales</taxon>
        <taxon>Geminigeraceae</taxon>
        <taxon>Guillardia</taxon>
    </lineage>
</organism>
<evidence type="ECO:0000313" key="5">
    <source>
        <dbReference type="Proteomes" id="UP000242167"/>
    </source>
</evidence>
<dbReference type="PANTHER" id="PTHR23410">
    <property type="entry name" value="RIBOSOMAL PROTEIN L5-RELATED"/>
    <property type="match status" value="1"/>
</dbReference>
<sequence length="232" mass="27467">MIQYALKSNASYHSRFKLKKRRRRIGKTDYKKRMKLIRQDKKKFENKKKRIIIRFSKRNLSLQMVNSNVDGDFILLSSYLKNLSKLEYKNLTNNYPFSYLLGYYFGKDLIEKVKQSETYNKKNYSSKITAIIDIGLKRATIGNKSFASMKGSVDSGINIPHNYNKIFKVKNNEIDSKELFNERSKGIHIIKYIDLLKNEDEEKLKKQFSNIFLSRDSLSTIKKNYLIKNKNK</sequence>
<dbReference type="Pfam" id="PF17144">
    <property type="entry name" value="Ribosomal_L5e"/>
    <property type="match status" value="1"/>
</dbReference>
<dbReference type="GO" id="GO:0000428">
    <property type="term" value="C:DNA-directed RNA polymerase complex"/>
    <property type="evidence" value="ECO:0007669"/>
    <property type="project" value="UniProtKB-KW"/>
</dbReference>
<dbReference type="PRINTS" id="PR00058">
    <property type="entry name" value="RIBOSOMALL5"/>
</dbReference>
<protein>
    <submittedName>
        <fullName evidence="4">60S ribosomal protein L5</fullName>
    </submittedName>
</protein>
<keyword evidence="2 4" id="KW-0689">Ribosomal protein</keyword>
<comment type="similarity">
    <text evidence="1">Belongs to the universal ribosomal protein uL18 family.</text>
</comment>
<dbReference type="HAMAP" id="MF_01337_A">
    <property type="entry name" value="Ribosomal_uL18_A"/>
    <property type="match status" value="1"/>
</dbReference>
<dbReference type="SUPFAM" id="SSF53137">
    <property type="entry name" value="Translational machinery components"/>
    <property type="match status" value="1"/>
</dbReference>
<dbReference type="GO" id="GO:0022625">
    <property type="term" value="C:cytosolic large ribosomal subunit"/>
    <property type="evidence" value="ECO:0007669"/>
    <property type="project" value="TreeGrafter"/>
</dbReference>
<proteinExistence type="inferred from homology"/>
<dbReference type="GO" id="GO:0003735">
    <property type="term" value="F:structural constituent of ribosome"/>
    <property type="evidence" value="ECO:0007669"/>
    <property type="project" value="InterPro"/>
</dbReference>
<dbReference type="RefSeq" id="XP_001713324.1">
    <property type="nucleotide sequence ID" value="XM_001713272.1"/>
</dbReference>
<dbReference type="Gene3D" id="3.30.420.100">
    <property type="match status" value="1"/>
</dbReference>
<dbReference type="GO" id="GO:0008097">
    <property type="term" value="F:5S rRNA binding"/>
    <property type="evidence" value="ECO:0007669"/>
    <property type="project" value="InterPro"/>
</dbReference>
<accession>Q9AVW3</accession>
<dbReference type="Proteomes" id="UP000242167">
    <property type="component" value="Nucleomorph 2"/>
</dbReference>
<dbReference type="AlphaFoldDB" id="Q9AVW3"/>
<evidence type="ECO:0000256" key="2">
    <source>
        <dbReference type="ARBA" id="ARBA00022980"/>
    </source>
</evidence>
<gene>
    <name evidence="4" type="primary">rpl5</name>
</gene>
<dbReference type="PANTHER" id="PTHR23410:SF12">
    <property type="entry name" value="LARGE RIBOSOMAL SUBUNIT PROTEIN UL18"/>
    <property type="match status" value="1"/>
</dbReference>
<dbReference type="GeneID" id="857503"/>
<dbReference type="GO" id="GO:0000027">
    <property type="term" value="P:ribosomal large subunit assembly"/>
    <property type="evidence" value="ECO:0007669"/>
    <property type="project" value="TreeGrafter"/>
</dbReference>
<reference evidence="4 5" key="1">
    <citation type="journal article" date="2001" name="Nature">
        <title>The highly reduced genome of an enslaved algal nucleus.</title>
        <authorList>
            <person name="Douglas S."/>
            <person name="Zauner S."/>
            <person name="Fraunholz M."/>
            <person name="Beaton M."/>
            <person name="Penny S."/>
            <person name="Deng L."/>
            <person name="Wu X."/>
            <person name="Reith M."/>
            <person name="Cavalier-Smith T."/>
            <person name="Maier U."/>
        </authorList>
    </citation>
    <scope>NUCLEOTIDE SEQUENCE [LARGE SCALE GENOMIC DNA]</scope>
</reference>
<dbReference type="InterPro" id="IPR005485">
    <property type="entry name" value="Rbsml_uL18_euk_arch"/>
</dbReference>
<keyword evidence="3" id="KW-0687">Ribonucleoprotein</keyword>
<evidence type="ECO:0000313" key="4">
    <source>
        <dbReference type="EMBL" id="CAC27108.1"/>
    </source>
</evidence>
<dbReference type="EMBL" id="AJ010592">
    <property type="protein sequence ID" value="CAC27108.1"/>
    <property type="molecule type" value="Genomic_DNA"/>
</dbReference>
<name>Q9AVW3_GUITH</name>
<dbReference type="PIR" id="D90116">
    <property type="entry name" value="D90116"/>
</dbReference>
<evidence type="ECO:0000256" key="3">
    <source>
        <dbReference type="ARBA" id="ARBA00023274"/>
    </source>
</evidence>
<dbReference type="GO" id="GO:0006412">
    <property type="term" value="P:translation"/>
    <property type="evidence" value="ECO:0007669"/>
    <property type="project" value="InterPro"/>
</dbReference>